<gene>
    <name evidence="1" type="ORF">GJA_4227</name>
</gene>
<dbReference type="EMBL" id="HG322949">
    <property type="protein sequence ID" value="CDG84837.1"/>
    <property type="molecule type" value="Genomic_DNA"/>
</dbReference>
<name>W0VC06_9BURK</name>
<dbReference type="Proteomes" id="UP000027604">
    <property type="component" value="Chromosome I"/>
</dbReference>
<evidence type="ECO:0000313" key="2">
    <source>
        <dbReference type="Proteomes" id="UP000027604"/>
    </source>
</evidence>
<keyword evidence="2" id="KW-1185">Reference proteome</keyword>
<reference evidence="1 2" key="1">
    <citation type="journal article" date="2015" name="Genome Announc.">
        <title>Genome Sequence of Mushroom Soft-Rot Pathogen Janthinobacterium agaricidamnosum.</title>
        <authorList>
            <person name="Graupner K."/>
            <person name="Lackner G."/>
            <person name="Hertweck C."/>
        </authorList>
    </citation>
    <scope>NUCLEOTIDE SEQUENCE [LARGE SCALE GENOMIC DNA]</scope>
    <source>
        <strain evidence="2">NBRC 102515 / DSM 9628</strain>
    </source>
</reference>
<dbReference type="RefSeq" id="WP_144241600.1">
    <property type="nucleotide sequence ID" value="NZ_BCTH01000090.1"/>
</dbReference>
<evidence type="ECO:0000313" key="1">
    <source>
        <dbReference type="EMBL" id="CDG84837.1"/>
    </source>
</evidence>
<dbReference type="STRING" id="1349767.GJA_4227"/>
<sequence>MLIKTSENMIAQIIADTVISPAGPREQHILSQTLHGLVRLAKSEQMLAIKMDVERAAGISGAAAGRRHSKSILRKIGADCDARQGQFLFDREDRPGQE</sequence>
<protein>
    <submittedName>
        <fullName evidence="1">Uncharacterized protein</fullName>
    </submittedName>
</protein>
<proteinExistence type="predicted"/>
<accession>W0VC06</accession>
<dbReference type="PATRIC" id="fig|1349767.4.peg.800"/>
<organism evidence="1 2">
    <name type="scientific">Janthinobacterium agaricidamnosum NBRC 102515 = DSM 9628</name>
    <dbReference type="NCBI Taxonomy" id="1349767"/>
    <lineage>
        <taxon>Bacteria</taxon>
        <taxon>Pseudomonadati</taxon>
        <taxon>Pseudomonadota</taxon>
        <taxon>Betaproteobacteria</taxon>
        <taxon>Burkholderiales</taxon>
        <taxon>Oxalobacteraceae</taxon>
        <taxon>Janthinobacterium</taxon>
    </lineage>
</organism>
<dbReference type="KEGG" id="jag:GJA_4227"/>
<dbReference type="OrthoDB" id="8704354at2"/>
<dbReference type="HOGENOM" id="CLU_2329978_0_0_4"/>
<dbReference type="AlphaFoldDB" id="W0VC06"/>